<protein>
    <recommendedName>
        <fullName evidence="11">Bifunctional protein FolD</fullName>
    </recommendedName>
    <domain>
        <recommendedName>
            <fullName evidence="11">Methylenetetrahydrofolate dehydrogenase</fullName>
            <ecNumber evidence="11">1.5.1.5</ecNumber>
        </recommendedName>
    </domain>
    <domain>
        <recommendedName>
            <fullName evidence="11">Methenyltetrahydrofolate cyclohydrolase</fullName>
            <ecNumber evidence="11">3.5.4.9</ecNumber>
        </recommendedName>
    </domain>
</protein>
<dbReference type="PANTHER" id="PTHR48099">
    <property type="entry name" value="C-1-TETRAHYDROFOLATE SYNTHASE, CYTOPLASMIC-RELATED"/>
    <property type="match status" value="1"/>
</dbReference>
<evidence type="ECO:0000256" key="1">
    <source>
        <dbReference type="ARBA" id="ARBA00004777"/>
    </source>
</evidence>
<dbReference type="EMBL" id="JAGMVS010000063">
    <property type="protein sequence ID" value="MCM2437433.1"/>
    <property type="molecule type" value="Genomic_DNA"/>
</dbReference>
<feature type="binding site" evidence="11">
    <location>
        <begin position="165"/>
        <end position="167"/>
    </location>
    <ligand>
        <name>NADP(+)</name>
        <dbReference type="ChEBI" id="CHEBI:58349"/>
    </ligand>
</feature>
<comment type="subunit">
    <text evidence="11">Homodimer.</text>
</comment>
<evidence type="ECO:0000256" key="7">
    <source>
        <dbReference type="ARBA" id="ARBA00023002"/>
    </source>
</evidence>
<dbReference type="InterPro" id="IPR020631">
    <property type="entry name" value="THF_DH/CycHdrlase_NAD-bd_dom"/>
</dbReference>
<dbReference type="PRINTS" id="PR00085">
    <property type="entry name" value="THFDHDRGNASE"/>
</dbReference>
<keyword evidence="8 11" id="KW-0368">Histidine biosynthesis</keyword>
<dbReference type="EC" id="1.5.1.5" evidence="11"/>
<reference evidence="14" key="1">
    <citation type="submission" date="2021-04" db="EMBL/GenBank/DDBJ databases">
        <title>Taxonomic assessment of Weissella genus.</title>
        <authorList>
            <person name="Fanelli F."/>
            <person name="Chieffi D."/>
            <person name="Dell'Aquila A."/>
            <person name="Gyu-Sung C."/>
            <person name="Franz C.M.A.P."/>
            <person name="Fusco V."/>
        </authorList>
    </citation>
    <scope>NUCLEOTIDE SEQUENCE</scope>
    <source>
        <strain evidence="14">LMG 25373</strain>
    </source>
</reference>
<dbReference type="Proteomes" id="UP001057481">
    <property type="component" value="Unassembled WGS sequence"/>
</dbReference>
<feature type="binding site" evidence="11">
    <location>
        <position position="231"/>
    </location>
    <ligand>
        <name>NADP(+)</name>
        <dbReference type="ChEBI" id="CHEBI:58349"/>
    </ligand>
</feature>
<evidence type="ECO:0000256" key="9">
    <source>
        <dbReference type="ARBA" id="ARBA00023167"/>
    </source>
</evidence>
<keyword evidence="4 11" id="KW-0658">Purine biosynthesis</keyword>
<keyword evidence="15" id="KW-1185">Reference proteome</keyword>
<comment type="catalytic activity">
    <reaction evidence="11">
        <text>(6R)-5,10-methenyltetrahydrofolate + H2O = (6R)-10-formyltetrahydrofolate + H(+)</text>
        <dbReference type="Rhea" id="RHEA:23700"/>
        <dbReference type="ChEBI" id="CHEBI:15377"/>
        <dbReference type="ChEBI" id="CHEBI:15378"/>
        <dbReference type="ChEBI" id="CHEBI:57455"/>
        <dbReference type="ChEBI" id="CHEBI:195366"/>
        <dbReference type="EC" id="3.5.4.9"/>
    </reaction>
</comment>
<organism evidence="14 15">
    <name type="scientific">Periweissella beninensis</name>
    <dbReference type="NCBI Taxonomy" id="504936"/>
    <lineage>
        <taxon>Bacteria</taxon>
        <taxon>Bacillati</taxon>
        <taxon>Bacillota</taxon>
        <taxon>Bacilli</taxon>
        <taxon>Lactobacillales</taxon>
        <taxon>Lactobacillaceae</taxon>
        <taxon>Periweissella</taxon>
    </lineage>
</organism>
<keyword evidence="3 11" id="KW-0028">Amino-acid biosynthesis</keyword>
<dbReference type="CDD" id="cd01080">
    <property type="entry name" value="NAD_bind_m-THF_DH_Cyclohyd"/>
    <property type="match status" value="1"/>
</dbReference>
<dbReference type="SUPFAM" id="SSF51735">
    <property type="entry name" value="NAD(P)-binding Rossmann-fold domains"/>
    <property type="match status" value="1"/>
</dbReference>
<comment type="similarity">
    <text evidence="11">Belongs to the tetrahydrofolate dehydrogenase/cyclohydrolase family.</text>
</comment>
<feature type="domain" description="Tetrahydrofolate dehydrogenase/cyclohydrolase catalytic" evidence="12">
    <location>
        <begin position="4"/>
        <end position="118"/>
    </location>
</feature>
<comment type="catalytic activity">
    <reaction evidence="11">
        <text>(6R)-5,10-methylene-5,6,7,8-tetrahydrofolate + NADP(+) = (6R)-5,10-methenyltetrahydrofolate + NADPH</text>
        <dbReference type="Rhea" id="RHEA:22812"/>
        <dbReference type="ChEBI" id="CHEBI:15636"/>
        <dbReference type="ChEBI" id="CHEBI:57455"/>
        <dbReference type="ChEBI" id="CHEBI:57783"/>
        <dbReference type="ChEBI" id="CHEBI:58349"/>
        <dbReference type="EC" id="1.5.1.5"/>
    </reaction>
</comment>
<name>A0ABT0VHW7_9LACO</name>
<dbReference type="InterPro" id="IPR020867">
    <property type="entry name" value="THF_DH/CycHdrlase_CS"/>
</dbReference>
<keyword evidence="7 11" id="KW-0560">Oxidoreductase</keyword>
<dbReference type="Gene3D" id="3.40.50.10860">
    <property type="entry name" value="Leucine Dehydrogenase, chain A, domain 1"/>
    <property type="match status" value="1"/>
</dbReference>
<evidence type="ECO:0000256" key="6">
    <source>
        <dbReference type="ARBA" id="ARBA00022857"/>
    </source>
</evidence>
<keyword evidence="9 11" id="KW-0486">Methionine biosynthesis</keyword>
<comment type="caution">
    <text evidence="11">Lacks conserved residue(s) required for the propagation of feature annotation.</text>
</comment>
<gene>
    <name evidence="11" type="primary">folD</name>
    <name evidence="14" type="ORF">KAK10_05870</name>
</gene>
<comment type="pathway">
    <text evidence="1 11">One-carbon metabolism; tetrahydrofolate interconversion.</text>
</comment>
<dbReference type="Pfam" id="PF02882">
    <property type="entry name" value="THF_DHG_CYH_C"/>
    <property type="match status" value="1"/>
</dbReference>
<evidence type="ECO:0000256" key="2">
    <source>
        <dbReference type="ARBA" id="ARBA00022563"/>
    </source>
</evidence>
<evidence type="ECO:0000256" key="3">
    <source>
        <dbReference type="ARBA" id="ARBA00022605"/>
    </source>
</evidence>
<evidence type="ECO:0000256" key="5">
    <source>
        <dbReference type="ARBA" id="ARBA00022801"/>
    </source>
</evidence>
<dbReference type="InterPro" id="IPR036291">
    <property type="entry name" value="NAD(P)-bd_dom_sf"/>
</dbReference>
<evidence type="ECO:0000256" key="10">
    <source>
        <dbReference type="ARBA" id="ARBA00023268"/>
    </source>
</evidence>
<evidence type="ECO:0000259" key="12">
    <source>
        <dbReference type="Pfam" id="PF00763"/>
    </source>
</evidence>
<evidence type="ECO:0000256" key="11">
    <source>
        <dbReference type="HAMAP-Rule" id="MF_01576"/>
    </source>
</evidence>
<comment type="function">
    <text evidence="11">Catalyzes the oxidation of 5,10-methylenetetrahydrofolate to 5,10-methenyltetrahydrofolate and then the hydrolysis of 5,10-methenyltetrahydrofolate to 10-formyltetrahydrofolate.</text>
</comment>
<dbReference type="InterPro" id="IPR020630">
    <property type="entry name" value="THF_DH/CycHdrlase_cat_dom"/>
</dbReference>
<feature type="domain" description="Tetrahydrofolate dehydrogenase/cyclohydrolase NAD(P)-binding" evidence="13">
    <location>
        <begin position="140"/>
        <end position="280"/>
    </location>
</feature>
<proteinExistence type="inferred from homology"/>
<keyword evidence="10 11" id="KW-0511">Multifunctional enzyme</keyword>
<dbReference type="PROSITE" id="PS00767">
    <property type="entry name" value="THF_DHG_CYH_2"/>
    <property type="match status" value="1"/>
</dbReference>
<evidence type="ECO:0000313" key="15">
    <source>
        <dbReference type="Proteomes" id="UP001057481"/>
    </source>
</evidence>
<dbReference type="SUPFAM" id="SSF53223">
    <property type="entry name" value="Aminoacid dehydrogenase-like, N-terminal domain"/>
    <property type="match status" value="1"/>
</dbReference>
<dbReference type="Pfam" id="PF00763">
    <property type="entry name" value="THF_DHG_CYH"/>
    <property type="match status" value="1"/>
</dbReference>
<evidence type="ECO:0000256" key="4">
    <source>
        <dbReference type="ARBA" id="ARBA00022755"/>
    </source>
</evidence>
<evidence type="ECO:0000256" key="8">
    <source>
        <dbReference type="ARBA" id="ARBA00023102"/>
    </source>
</evidence>
<comment type="caution">
    <text evidence="14">The sequence shown here is derived from an EMBL/GenBank/DDBJ whole genome shotgun (WGS) entry which is preliminary data.</text>
</comment>
<dbReference type="InterPro" id="IPR046346">
    <property type="entry name" value="Aminoacid_DH-like_N_sf"/>
</dbReference>
<keyword evidence="5 11" id="KW-0378">Hydrolase</keyword>
<accession>A0ABT0VHW7</accession>
<dbReference type="PANTHER" id="PTHR48099:SF5">
    <property type="entry name" value="C-1-TETRAHYDROFOLATE SYNTHASE, CYTOPLASMIC"/>
    <property type="match status" value="1"/>
</dbReference>
<evidence type="ECO:0000313" key="14">
    <source>
        <dbReference type="EMBL" id="MCM2437433.1"/>
    </source>
</evidence>
<dbReference type="RefSeq" id="WP_205143429.1">
    <property type="nucleotide sequence ID" value="NZ_JAFBDN010000006.1"/>
</dbReference>
<evidence type="ECO:0000259" key="13">
    <source>
        <dbReference type="Pfam" id="PF02882"/>
    </source>
</evidence>
<dbReference type="Gene3D" id="3.40.50.720">
    <property type="entry name" value="NAD(P)-binding Rossmann-like Domain"/>
    <property type="match status" value="1"/>
</dbReference>
<dbReference type="EC" id="3.5.4.9" evidence="11"/>
<keyword evidence="6 11" id="KW-0521">NADP</keyword>
<keyword evidence="2 11" id="KW-0554">One-carbon metabolism</keyword>
<dbReference type="HAMAP" id="MF_01576">
    <property type="entry name" value="THF_DHG_CYH"/>
    <property type="match status" value="1"/>
</dbReference>
<sequence>MTMIDGQMVATQIKQQIAKQVNELAELGVTPGLAVIMVGNDAASEIYVKNKQQVATDLGIEANTIKMPADTTELAIIKKIQILNADPAVDAILVQSPMPTHINEQNIQAAIDPSKDVDGFHPYNLGQLVTDANEYYPVANTPRGIMRLLKWYDVKTTGKLALVIGRSILVGKPMAAMLTNADATVITANSQTKNLDELIAIADIVVVAMGKANAIDAQKMKAGATLIDVGINRLADGTLVGDVANKNNTNLAFATPVPGGVGPMTIATLMETTVELAQQHVAHGND</sequence>
<dbReference type="InterPro" id="IPR000672">
    <property type="entry name" value="THF_DH/CycHdrlase"/>
</dbReference>